<dbReference type="PROSITE" id="PS51257">
    <property type="entry name" value="PROKAR_LIPOPROTEIN"/>
    <property type="match status" value="1"/>
</dbReference>
<name>A0ABS7X9G5_9GAMM</name>
<accession>A0ABS7X9G5</accession>
<dbReference type="InterPro" id="IPR012334">
    <property type="entry name" value="Pectin_lyas_fold"/>
</dbReference>
<protein>
    <recommendedName>
        <fullName evidence="4">Pectate lyase domain-containing protein</fullName>
    </recommendedName>
</protein>
<keyword evidence="2" id="KW-0119">Carbohydrate metabolism</keyword>
<sequence length="659" mass="70321">MFNKTLLAVLIGSSLLLGCNNSDNEPVLEPDTGTETPAPEPDTSVINLTDLDTVYGYASENGGTTGGSGENKVEVTVCTGEEMISAIKNKDPSRPLTIWVNGSITLQNAKDTRIDIKDVSDISIVGLGTQGEMAGIGFNIVRSNNIIIRNLRIHHVRANQGAPGDGISMEGPVRNIWIDHNEIYNSLTVDDPSLSEDQVKDYYDGLVDAKGDAQFITISFNKFHHSWKTSLVGSSDSDNFDRTLTYHHNHWYNVNSRLPLFRFGKGHIYNNFYDGALESGINSRMGAVIRIEQNHFADMKNPVMSLYSQEVGFWQLIDNIFENISWQESPADGVIAGETAASTGELSPPYDYSASLLPVHNVKATVLAYAGVGKIDTPPSPGLCAAPPPPEPEPVDPEPVPIDPVEPPVSVNWGSYDASLQPFAANAITLPDGSQAAFLPQQSGGTDEPNLFSANGDGTVTFDSTASGADRSRAKLDNVAAADGVYPKFFTLLMGIKGNAGGNRVLETEIALGDSAAAAATSRLKIVFRNDGNNSGVQLENANNGSSVTAGKGNEPNPLDMSQFRVYHFTVALTSPTTGNVALYVAGNNTPLLQLDGVTMRPASNNTDNYLQIGDAGGSSYLGDIDWVLWTDAGAYTPDMLQGLLPAGIGDISGYEAQP</sequence>
<feature type="region of interest" description="Disordered" evidence="3">
    <location>
        <begin position="21"/>
        <end position="42"/>
    </location>
</feature>
<dbReference type="Proteomes" id="UP000663814">
    <property type="component" value="Unassembled WGS sequence"/>
</dbReference>
<proteinExistence type="inferred from homology"/>
<dbReference type="PANTHER" id="PTHR31683:SF18">
    <property type="entry name" value="PECTATE LYASE 21-RELATED"/>
    <property type="match status" value="1"/>
</dbReference>
<evidence type="ECO:0000259" key="4">
    <source>
        <dbReference type="SMART" id="SM00656"/>
    </source>
</evidence>
<gene>
    <name evidence="5" type="ORF">I4W93_011395</name>
</gene>
<dbReference type="SMART" id="SM00656">
    <property type="entry name" value="Amb_all"/>
    <property type="match status" value="1"/>
</dbReference>
<dbReference type="RefSeq" id="WP_205311661.1">
    <property type="nucleotide sequence ID" value="NZ_JAERPS020000004.1"/>
</dbReference>
<feature type="domain" description="Pectate lyase" evidence="4">
    <location>
        <begin position="73"/>
        <end position="302"/>
    </location>
</feature>
<dbReference type="Pfam" id="PF00544">
    <property type="entry name" value="Pectate_lyase_4"/>
    <property type="match status" value="1"/>
</dbReference>
<evidence type="ECO:0000256" key="1">
    <source>
        <dbReference type="ARBA" id="ARBA00023239"/>
    </source>
</evidence>
<dbReference type="InterPro" id="IPR002022">
    <property type="entry name" value="Pec_lyase"/>
</dbReference>
<dbReference type="InterPro" id="IPR045032">
    <property type="entry name" value="PEL"/>
</dbReference>
<dbReference type="PANTHER" id="PTHR31683">
    <property type="entry name" value="PECTATE LYASE 18-RELATED"/>
    <property type="match status" value="1"/>
</dbReference>
<keyword evidence="2" id="KW-0964">Secreted</keyword>
<dbReference type="EMBL" id="JAERPS020000004">
    <property type="protein sequence ID" value="MBZ9612199.1"/>
    <property type="molecule type" value="Genomic_DNA"/>
</dbReference>
<comment type="subcellular location">
    <subcellularLocation>
        <location evidence="2">Secreted</location>
    </subcellularLocation>
</comment>
<comment type="similarity">
    <text evidence="2">Belongs to the polysaccharide lyase 1 family.</text>
</comment>
<dbReference type="SUPFAM" id="SSF51126">
    <property type="entry name" value="Pectin lyase-like"/>
    <property type="match status" value="1"/>
</dbReference>
<dbReference type="InterPro" id="IPR011050">
    <property type="entry name" value="Pectin_lyase_fold/virulence"/>
</dbReference>
<keyword evidence="6" id="KW-1185">Reference proteome</keyword>
<evidence type="ECO:0000313" key="6">
    <source>
        <dbReference type="Proteomes" id="UP000663814"/>
    </source>
</evidence>
<keyword evidence="2" id="KW-0624">Polysaccharide degradation</keyword>
<reference evidence="5 6" key="1">
    <citation type="submission" date="2021-08" db="EMBL/GenBank/DDBJ databases">
        <title>Rheinheimera aquimaris sp. nov., isolated from seawater of the East Sea in Korea.</title>
        <authorList>
            <person name="Kim K.H."/>
            <person name="Wenting R."/>
            <person name="Kim K.R."/>
            <person name="Jeon C.O."/>
        </authorList>
    </citation>
    <scope>NUCLEOTIDE SEQUENCE [LARGE SCALE GENOMIC DNA]</scope>
    <source>
        <strain evidence="5 6">MA-13</strain>
    </source>
</reference>
<keyword evidence="1 2" id="KW-0456">Lyase</keyword>
<organism evidence="5 6">
    <name type="scientific">Rheinheimera maricola</name>
    <dbReference type="NCBI Taxonomy" id="2793282"/>
    <lineage>
        <taxon>Bacteria</taxon>
        <taxon>Pseudomonadati</taxon>
        <taxon>Pseudomonadota</taxon>
        <taxon>Gammaproteobacteria</taxon>
        <taxon>Chromatiales</taxon>
        <taxon>Chromatiaceae</taxon>
        <taxon>Rheinheimera</taxon>
    </lineage>
</organism>
<evidence type="ECO:0000313" key="5">
    <source>
        <dbReference type="EMBL" id="MBZ9612199.1"/>
    </source>
</evidence>
<evidence type="ECO:0000256" key="2">
    <source>
        <dbReference type="RuleBase" id="RU361173"/>
    </source>
</evidence>
<dbReference type="Gene3D" id="2.160.20.10">
    <property type="entry name" value="Single-stranded right-handed beta-helix, Pectin lyase-like"/>
    <property type="match status" value="1"/>
</dbReference>
<comment type="caution">
    <text evidence="5">The sequence shown here is derived from an EMBL/GenBank/DDBJ whole genome shotgun (WGS) entry which is preliminary data.</text>
</comment>
<evidence type="ECO:0000256" key="3">
    <source>
        <dbReference type="SAM" id="MobiDB-lite"/>
    </source>
</evidence>